<organism evidence="2 3">
    <name type="scientific">Candidatus Bilophila faecipullorum</name>
    <dbReference type="NCBI Taxonomy" id="2838482"/>
    <lineage>
        <taxon>Bacteria</taxon>
        <taxon>Pseudomonadati</taxon>
        <taxon>Thermodesulfobacteriota</taxon>
        <taxon>Desulfovibrionia</taxon>
        <taxon>Desulfovibrionales</taxon>
        <taxon>Desulfovibrionaceae</taxon>
        <taxon>Bilophila</taxon>
    </lineage>
</organism>
<accession>A0A9D1QYS7</accession>
<dbReference type="EMBL" id="DXGI01000110">
    <property type="protein sequence ID" value="HIW78124.1"/>
    <property type="molecule type" value="Genomic_DNA"/>
</dbReference>
<proteinExistence type="predicted"/>
<evidence type="ECO:0000313" key="3">
    <source>
        <dbReference type="Proteomes" id="UP000824264"/>
    </source>
</evidence>
<sequence>MPIEKVARGYKTTCLMDFETSFGEAPAVAAGKLLPLNAFNLNVSRTKNSPATLTGRRDPAEPFDGNTEVSGSLTVPVDARAFPCWLKLLLGEPTSTGTTAEGSDAAAAPYTHVFKPGDTALSALIQASYGTNPPSYGTFKGCKVSSIAMQAGGDGELTATVNLAGRSGDFTENNYNPAAQMVPLKRFNNFQATLKDGGQAVATVTQFSLTIDNGLDTSIRTLGSGGMVYDIPEGIMSVSGSMTALFTSLALLNKAKSSTEMSLELGWEIDASTKLSFKLPEVQIQFQGPTVDGPNGVMTEYPFVAYFNDSADNACVIATVVNDVEAY</sequence>
<gene>
    <name evidence="2" type="ORF">H9874_03135</name>
</gene>
<dbReference type="InterPro" id="IPR044000">
    <property type="entry name" value="Phage_tube_2"/>
</dbReference>
<name>A0A9D1QYS7_9BACT</name>
<feature type="region of interest" description="Disordered" evidence="1">
    <location>
        <begin position="47"/>
        <end position="69"/>
    </location>
</feature>
<reference evidence="2" key="2">
    <citation type="submission" date="2021-04" db="EMBL/GenBank/DDBJ databases">
        <authorList>
            <person name="Gilroy R."/>
        </authorList>
    </citation>
    <scope>NUCLEOTIDE SEQUENCE</scope>
    <source>
        <strain evidence="2">ChiSxjej5B17-1746</strain>
    </source>
</reference>
<reference evidence="2" key="1">
    <citation type="journal article" date="2021" name="PeerJ">
        <title>Extensive microbial diversity within the chicken gut microbiome revealed by metagenomics and culture.</title>
        <authorList>
            <person name="Gilroy R."/>
            <person name="Ravi A."/>
            <person name="Getino M."/>
            <person name="Pursley I."/>
            <person name="Horton D.L."/>
            <person name="Alikhan N.F."/>
            <person name="Baker D."/>
            <person name="Gharbi K."/>
            <person name="Hall N."/>
            <person name="Watson M."/>
            <person name="Adriaenssens E.M."/>
            <person name="Foster-Nyarko E."/>
            <person name="Jarju S."/>
            <person name="Secka A."/>
            <person name="Antonio M."/>
            <person name="Oren A."/>
            <person name="Chaudhuri R.R."/>
            <person name="La Ragione R."/>
            <person name="Hildebrand F."/>
            <person name="Pallen M.J."/>
        </authorList>
    </citation>
    <scope>NUCLEOTIDE SEQUENCE</scope>
    <source>
        <strain evidence="2">ChiSxjej5B17-1746</strain>
    </source>
</reference>
<evidence type="ECO:0000313" key="2">
    <source>
        <dbReference type="EMBL" id="HIW78124.1"/>
    </source>
</evidence>
<dbReference type="Pfam" id="PF18906">
    <property type="entry name" value="Phage_tube_2"/>
    <property type="match status" value="1"/>
</dbReference>
<evidence type="ECO:0000256" key="1">
    <source>
        <dbReference type="SAM" id="MobiDB-lite"/>
    </source>
</evidence>
<dbReference type="Proteomes" id="UP000824264">
    <property type="component" value="Unassembled WGS sequence"/>
</dbReference>
<dbReference type="AlphaFoldDB" id="A0A9D1QYS7"/>
<comment type="caution">
    <text evidence="2">The sequence shown here is derived from an EMBL/GenBank/DDBJ whole genome shotgun (WGS) entry which is preliminary data.</text>
</comment>
<protein>
    <submittedName>
        <fullName evidence="2">Uncharacterized protein</fullName>
    </submittedName>
</protein>